<sequence length="200" mass="21209">MTDDARRSAPAAARNRDPILQALKPHLPPSGLVLEVASGTGEHILHLAQALPGLRWQPTEPQPEGRASIDAWAAGLPNVLPALPLDAAGDDWPVLRADVVLCINMIHIAPWAAAEGLFAGAARLLGPGGLLALYGPYHRKGQKLEPGNAAFDAELRQRDPAWGLREVGEVAALAGRCGFGAPEVVEMPANNLMLLFRREG</sequence>
<dbReference type="PANTHER" id="PTHR20974:SF0">
    <property type="entry name" value="UPF0585 PROTEIN CG18661"/>
    <property type="match status" value="1"/>
</dbReference>
<dbReference type="Pfam" id="PF06080">
    <property type="entry name" value="DUF938"/>
    <property type="match status" value="1"/>
</dbReference>
<accession>A0ABR7RI39</accession>
<dbReference type="RefSeq" id="WP_187783162.1">
    <property type="nucleotide sequence ID" value="NZ_JACTVA010000004.1"/>
</dbReference>
<proteinExistence type="predicted"/>
<dbReference type="Proteomes" id="UP000626026">
    <property type="component" value="Unassembled WGS sequence"/>
</dbReference>
<gene>
    <name evidence="2" type="ORF">IBL26_04000</name>
</gene>
<dbReference type="InterPro" id="IPR010342">
    <property type="entry name" value="DUF938"/>
</dbReference>
<comment type="caution">
    <text evidence="2">The sequence shown here is derived from an EMBL/GenBank/DDBJ whole genome shotgun (WGS) entry which is preliminary data.</text>
</comment>
<evidence type="ECO:0000313" key="3">
    <source>
        <dbReference type="Proteomes" id="UP000626026"/>
    </source>
</evidence>
<dbReference type="InterPro" id="IPR029063">
    <property type="entry name" value="SAM-dependent_MTases_sf"/>
</dbReference>
<keyword evidence="3" id="KW-1185">Reference proteome</keyword>
<name>A0ABR7RI39_9PROT</name>
<evidence type="ECO:0000313" key="2">
    <source>
        <dbReference type="EMBL" id="MBC9205989.1"/>
    </source>
</evidence>
<feature type="region of interest" description="Disordered" evidence="1">
    <location>
        <begin position="1"/>
        <end position="20"/>
    </location>
</feature>
<reference evidence="2 3" key="1">
    <citation type="journal article" date="2013" name="Int. J. Syst. Evol. Microbiol.">
        <title>Roseomonas aerophila sp. nov., isolated from air.</title>
        <authorList>
            <person name="Kim S.J."/>
            <person name="Weon H.Y."/>
            <person name="Ahn J.H."/>
            <person name="Hong S.B."/>
            <person name="Seok S.J."/>
            <person name="Whang K.S."/>
            <person name="Kwon S.W."/>
        </authorList>
    </citation>
    <scope>NUCLEOTIDE SEQUENCE [LARGE SCALE GENOMIC DNA]</scope>
    <source>
        <strain evidence="2 3">NBRC 108923</strain>
    </source>
</reference>
<dbReference type="Gene3D" id="3.40.50.150">
    <property type="entry name" value="Vaccinia Virus protein VP39"/>
    <property type="match status" value="1"/>
</dbReference>
<protein>
    <submittedName>
        <fullName evidence="2">DUF938 domain-containing protein</fullName>
    </submittedName>
</protein>
<evidence type="ECO:0000256" key="1">
    <source>
        <dbReference type="SAM" id="MobiDB-lite"/>
    </source>
</evidence>
<dbReference type="PANTHER" id="PTHR20974">
    <property type="entry name" value="UPF0585 PROTEIN CG18661"/>
    <property type="match status" value="1"/>
</dbReference>
<dbReference type="SUPFAM" id="SSF53335">
    <property type="entry name" value="S-adenosyl-L-methionine-dependent methyltransferases"/>
    <property type="match status" value="1"/>
</dbReference>
<organism evidence="2 3">
    <name type="scientific">Teichococcus aerophilus</name>
    <dbReference type="NCBI Taxonomy" id="1224513"/>
    <lineage>
        <taxon>Bacteria</taxon>
        <taxon>Pseudomonadati</taxon>
        <taxon>Pseudomonadota</taxon>
        <taxon>Alphaproteobacteria</taxon>
        <taxon>Acetobacterales</taxon>
        <taxon>Roseomonadaceae</taxon>
        <taxon>Roseomonas</taxon>
    </lineage>
</organism>
<dbReference type="EMBL" id="JACTVA010000004">
    <property type="protein sequence ID" value="MBC9205989.1"/>
    <property type="molecule type" value="Genomic_DNA"/>
</dbReference>